<name>A0A109K054_9BRAD</name>
<sequence length="218" mass="23563">MKVRDSASMSAIAPCDRSPPRVLAAQKPVPGADYERFRRRLEEAALDDCESPADGSGCSKLGNDQHDPVAMGGVASSCVPVVSHEPVMLDYAQDPGVDGKPSRSTELAELAEAIVERGLICPDRRGGATAYITLNRVVFGSASVSVRCRDDALSLSIVSDHLRSILQLRGQAFARHLSDRLGMRVMIAVVGRGWREEGCHWHSSGSETTFHYSAEKRS</sequence>
<proteinExistence type="predicted"/>
<reference evidence="2 3" key="1">
    <citation type="submission" date="2015-11" db="EMBL/GenBank/DDBJ databases">
        <title>Draft Genome Sequence of the Strain BR 10303 (Bradyrhizobium sp.) isolated from nodules of Centrolobium paraense.</title>
        <authorList>
            <person name="Zelli J.E."/>
            <person name="Simoes-Araujo J.L."/>
            <person name="Barauna A.C."/>
            <person name="Silva K."/>
        </authorList>
    </citation>
    <scope>NUCLEOTIDE SEQUENCE [LARGE SCALE GENOMIC DNA]</scope>
    <source>
        <strain evidence="2 3">BR 10303</strain>
    </source>
</reference>
<dbReference type="OrthoDB" id="8215000at2"/>
<dbReference type="EMBL" id="LNCU01000039">
    <property type="protein sequence ID" value="KWV58258.1"/>
    <property type="molecule type" value="Genomic_DNA"/>
</dbReference>
<organism evidence="2 3">
    <name type="scientific">Bradyrhizobium macuxiense</name>
    <dbReference type="NCBI Taxonomy" id="1755647"/>
    <lineage>
        <taxon>Bacteria</taxon>
        <taxon>Pseudomonadati</taxon>
        <taxon>Pseudomonadota</taxon>
        <taxon>Alphaproteobacteria</taxon>
        <taxon>Hyphomicrobiales</taxon>
        <taxon>Nitrobacteraceae</taxon>
        <taxon>Bradyrhizobium</taxon>
    </lineage>
</organism>
<dbReference type="RefSeq" id="WP_066504023.1">
    <property type="nucleotide sequence ID" value="NZ_LNCU01000039.1"/>
</dbReference>
<accession>A0A109K054</accession>
<dbReference type="Proteomes" id="UP000057737">
    <property type="component" value="Unassembled WGS sequence"/>
</dbReference>
<comment type="caution">
    <text evidence="2">The sequence shown here is derived from an EMBL/GenBank/DDBJ whole genome shotgun (WGS) entry which is preliminary data.</text>
</comment>
<gene>
    <name evidence="2" type="ORF">AS156_36300</name>
</gene>
<keyword evidence="3" id="KW-1185">Reference proteome</keyword>
<dbReference type="AlphaFoldDB" id="A0A109K054"/>
<evidence type="ECO:0000313" key="3">
    <source>
        <dbReference type="Proteomes" id="UP000057737"/>
    </source>
</evidence>
<protein>
    <submittedName>
        <fullName evidence="2">Uncharacterized protein</fullName>
    </submittedName>
</protein>
<feature type="region of interest" description="Disordered" evidence="1">
    <location>
        <begin position="1"/>
        <end position="27"/>
    </location>
</feature>
<evidence type="ECO:0000313" key="2">
    <source>
        <dbReference type="EMBL" id="KWV58258.1"/>
    </source>
</evidence>
<evidence type="ECO:0000256" key="1">
    <source>
        <dbReference type="SAM" id="MobiDB-lite"/>
    </source>
</evidence>